<feature type="domain" description="Retrotransposon Copia-like N-terminal" evidence="3">
    <location>
        <begin position="29"/>
        <end position="75"/>
    </location>
</feature>
<dbReference type="EMBL" id="JACGWN010000014">
    <property type="protein sequence ID" value="KAL0406179.1"/>
    <property type="molecule type" value="Genomic_DNA"/>
</dbReference>
<evidence type="ECO:0000259" key="2">
    <source>
        <dbReference type="Pfam" id="PF07727"/>
    </source>
</evidence>
<dbReference type="PANTHER" id="PTHR37610:SF40">
    <property type="entry name" value="OS01G0909600 PROTEIN"/>
    <property type="match status" value="1"/>
</dbReference>
<dbReference type="InterPro" id="IPR029472">
    <property type="entry name" value="Copia-like_N"/>
</dbReference>
<dbReference type="InterPro" id="IPR013103">
    <property type="entry name" value="RVT_2"/>
</dbReference>
<protein>
    <submittedName>
        <fullName evidence="6">Retrovirus-related Pol polyprotein from transposon RE2</fullName>
    </submittedName>
</protein>
<dbReference type="Pfam" id="PF07727">
    <property type="entry name" value="RVT_2"/>
    <property type="match status" value="1"/>
</dbReference>
<dbReference type="Pfam" id="PF14244">
    <property type="entry name" value="Retrotran_gag_3"/>
    <property type="match status" value="1"/>
</dbReference>
<dbReference type="AlphaFoldDB" id="A0AAW2TNJ1"/>
<evidence type="ECO:0000259" key="4">
    <source>
        <dbReference type="Pfam" id="PF22936"/>
    </source>
</evidence>
<organism evidence="6">
    <name type="scientific">Sesamum latifolium</name>
    <dbReference type="NCBI Taxonomy" id="2727402"/>
    <lineage>
        <taxon>Eukaryota</taxon>
        <taxon>Viridiplantae</taxon>
        <taxon>Streptophyta</taxon>
        <taxon>Embryophyta</taxon>
        <taxon>Tracheophyta</taxon>
        <taxon>Spermatophyta</taxon>
        <taxon>Magnoliopsida</taxon>
        <taxon>eudicotyledons</taxon>
        <taxon>Gunneridae</taxon>
        <taxon>Pentapetalae</taxon>
        <taxon>asterids</taxon>
        <taxon>lamiids</taxon>
        <taxon>Lamiales</taxon>
        <taxon>Pedaliaceae</taxon>
        <taxon>Sesamum</taxon>
    </lineage>
</organism>
<feature type="region of interest" description="Disordered" evidence="1">
    <location>
        <begin position="511"/>
        <end position="570"/>
    </location>
</feature>
<evidence type="ECO:0000259" key="3">
    <source>
        <dbReference type="Pfam" id="PF14244"/>
    </source>
</evidence>
<dbReference type="InterPro" id="IPR057670">
    <property type="entry name" value="SH3_retrovirus"/>
</dbReference>
<dbReference type="Pfam" id="PF25597">
    <property type="entry name" value="SH3_retrovirus"/>
    <property type="match status" value="1"/>
</dbReference>
<dbReference type="Pfam" id="PF22936">
    <property type="entry name" value="Pol_BBD"/>
    <property type="match status" value="1"/>
</dbReference>
<dbReference type="PANTHER" id="PTHR37610">
    <property type="entry name" value="CCHC-TYPE DOMAIN-CONTAINING PROTEIN"/>
    <property type="match status" value="1"/>
</dbReference>
<evidence type="ECO:0000259" key="5">
    <source>
        <dbReference type="Pfam" id="PF25597"/>
    </source>
</evidence>
<feature type="domain" description="Retroviral polymerase SH3-like" evidence="5">
    <location>
        <begin position="443"/>
        <end position="503"/>
    </location>
</feature>
<reference evidence="6" key="1">
    <citation type="submission" date="2020-06" db="EMBL/GenBank/DDBJ databases">
        <authorList>
            <person name="Li T."/>
            <person name="Hu X."/>
            <person name="Zhang T."/>
            <person name="Song X."/>
            <person name="Zhang H."/>
            <person name="Dai N."/>
            <person name="Sheng W."/>
            <person name="Hou X."/>
            <person name="Wei L."/>
        </authorList>
    </citation>
    <scope>NUCLEOTIDE SEQUENCE</scope>
    <source>
        <strain evidence="6">KEN1</strain>
        <tissue evidence="6">Leaf</tissue>
    </source>
</reference>
<comment type="caution">
    <text evidence="6">The sequence shown here is derived from an EMBL/GenBank/DDBJ whole genome shotgun (WGS) entry which is preliminary data.</text>
</comment>
<proteinExistence type="predicted"/>
<name>A0AAW2TNJ1_9LAMI</name>
<accession>A0AAW2TNJ1</accession>
<feature type="domain" description="Reverse transcriptase Ty1/copia-type" evidence="2">
    <location>
        <begin position="632"/>
        <end position="675"/>
    </location>
</feature>
<gene>
    <name evidence="6" type="ORF">Slati_3931800</name>
</gene>
<dbReference type="InterPro" id="IPR054722">
    <property type="entry name" value="PolX-like_BBD"/>
</dbReference>
<sequence>MAEADNSAAQIQRSADTVNQYERDVLFIHPSEHSSLSLTSSPLDGTNFLAWKRAVHVSLGTKMKLGPIDGSFPRPVLGSANFELWRRVDFMVISWIWNSMSKDIVESFMFCATSQDLWLAIQAWYGRSNGPMIYQLQREISSMSQNDLSLTAYLTKVTKLWNELNALAPVPKCKCGGCSCDSNKVIDDLTSSTQLMQFLMGLHDSFNSERSQILMLDPLPDIEKTFSMVYAVEKQRAVQTDLDANSNHMACQLALNEEARGGLQRKKACVDKRNTKKGKMFAANVDVRNEETSKGQSQNVAEIVAEVLKMMQKESVPSDLLTNYAHYARFDEDFASNVVMPTEINKFCWIIDIGVTNHVCASIALFHSYAKLSQPQHIHLPDGSKRLVQYSGTVKLNNKLTLDNVLFVPQFSNTTKLLDWKTPYEKLTGNPPQYEHLRTFGALCYATNNTPHKSKFHSRVLRYILIGYAMHKKAYKLFDLDNQTVIFSRDVQFYENMFPFSNTQPVDSSLTLPTVPLQSDHLMPPPPQATDLAEPVNDQTSNPPSAPHVTGTSDSITPPPRRSQRQSHKPKWFDDFISSASGTSLLHPSNTTYLLFVASLSILQEPRTYLEAIEHVEWQEAMKAEIDTLERNSTWILTPLPKGKRPIGCKWVFKTKLRADGTVERYKARLVAKGFT</sequence>
<feature type="domain" description="Retrovirus-related Pol polyprotein from transposon TNT 1-94-like beta-barrel" evidence="4">
    <location>
        <begin position="349"/>
        <end position="413"/>
    </location>
</feature>
<evidence type="ECO:0000313" key="6">
    <source>
        <dbReference type="EMBL" id="KAL0406179.1"/>
    </source>
</evidence>
<evidence type="ECO:0000256" key="1">
    <source>
        <dbReference type="SAM" id="MobiDB-lite"/>
    </source>
</evidence>
<reference evidence="6" key="2">
    <citation type="journal article" date="2024" name="Plant">
        <title>Genomic evolution and insights into agronomic trait innovations of Sesamum species.</title>
        <authorList>
            <person name="Miao H."/>
            <person name="Wang L."/>
            <person name="Qu L."/>
            <person name="Liu H."/>
            <person name="Sun Y."/>
            <person name="Le M."/>
            <person name="Wang Q."/>
            <person name="Wei S."/>
            <person name="Zheng Y."/>
            <person name="Lin W."/>
            <person name="Duan Y."/>
            <person name="Cao H."/>
            <person name="Xiong S."/>
            <person name="Wang X."/>
            <person name="Wei L."/>
            <person name="Li C."/>
            <person name="Ma Q."/>
            <person name="Ju M."/>
            <person name="Zhao R."/>
            <person name="Li G."/>
            <person name="Mu C."/>
            <person name="Tian Q."/>
            <person name="Mei H."/>
            <person name="Zhang T."/>
            <person name="Gao T."/>
            <person name="Zhang H."/>
        </authorList>
    </citation>
    <scope>NUCLEOTIDE SEQUENCE</scope>
    <source>
        <strain evidence="6">KEN1</strain>
    </source>
</reference>